<reference evidence="2 3" key="1">
    <citation type="submission" date="2020-05" db="EMBL/GenBank/DDBJ databases">
        <title>Identification and distribution of gene clusters putatively required for synthesis of sphingolipid metabolism inhibitors in phylogenetically diverse species of the filamentous fungus Fusarium.</title>
        <authorList>
            <person name="Kim H.-S."/>
            <person name="Busman M."/>
            <person name="Brown D.W."/>
            <person name="Divon H."/>
            <person name="Uhlig S."/>
            <person name="Proctor R.H."/>
        </authorList>
    </citation>
    <scope>NUCLEOTIDE SEQUENCE [LARGE SCALE GENOMIC DNA]</scope>
    <source>
        <strain evidence="2 3">NRRL 36939</strain>
    </source>
</reference>
<sequence>MSQLNHPPPTTKSNEMATFPQFAKLPVEIRDLIWEQALIKDRVLSMHVWNLGDNCRDAARTMQVLHGRPFEKEVLAVVSSPTTPRLPGGQEMEVNAKSDKEYGVFVDDKAAISKLFRVNAESREAAKRFYRVQIPCTYMNPGLYEKGTLYLRPESDTIRMGLTEGFGRFAHCVWAIDPRHVGLVNLAPDLKVKFSGFNGLDWQHDSFPEDAAEAELWQKGLVRLTNVSFQDTIPGCVDPRWADLRVFPWPLAPIDLPLNGLEDRWAKANTPQYLPIEGMRLSALFWFRLLTTKGITLPPDVNYGCMLSHRDTLHQCLPNRTKKWQCAADLFIRDFRTKGTEVVPGFWLFPMDYLSFIKFDKGKLWVDLNNSKLEELKSSFELCLHKLTAYKEQTGIVDCRKRHLWKTS</sequence>
<dbReference type="Proteomes" id="UP000546213">
    <property type="component" value="Unassembled WGS sequence"/>
</dbReference>
<proteinExistence type="predicted"/>
<name>A0A8H5PUA6_9HYPO</name>
<dbReference type="InterPro" id="IPR045518">
    <property type="entry name" value="2EXR"/>
</dbReference>
<dbReference type="Pfam" id="PF20150">
    <property type="entry name" value="2EXR"/>
    <property type="match status" value="1"/>
</dbReference>
<gene>
    <name evidence="2" type="ORF">FPCIR_1436</name>
</gene>
<evidence type="ECO:0000259" key="1">
    <source>
        <dbReference type="Pfam" id="PF20150"/>
    </source>
</evidence>
<evidence type="ECO:0000313" key="2">
    <source>
        <dbReference type="EMBL" id="KAF5603240.1"/>
    </source>
</evidence>
<organism evidence="2 3">
    <name type="scientific">Fusarium pseudocircinatum</name>
    <dbReference type="NCBI Taxonomy" id="56676"/>
    <lineage>
        <taxon>Eukaryota</taxon>
        <taxon>Fungi</taxon>
        <taxon>Dikarya</taxon>
        <taxon>Ascomycota</taxon>
        <taxon>Pezizomycotina</taxon>
        <taxon>Sordariomycetes</taxon>
        <taxon>Hypocreomycetidae</taxon>
        <taxon>Hypocreales</taxon>
        <taxon>Nectriaceae</taxon>
        <taxon>Fusarium</taxon>
        <taxon>Fusarium fujikuroi species complex</taxon>
    </lineage>
</organism>
<feature type="domain" description="2EXR" evidence="1">
    <location>
        <begin position="19"/>
        <end position="158"/>
    </location>
</feature>
<keyword evidence="3" id="KW-1185">Reference proteome</keyword>
<dbReference type="OrthoDB" id="3469466at2759"/>
<protein>
    <recommendedName>
        <fullName evidence="1">2EXR domain-containing protein</fullName>
    </recommendedName>
</protein>
<dbReference type="AlphaFoldDB" id="A0A8H5PUA6"/>
<accession>A0A8H5PUA6</accession>
<dbReference type="EMBL" id="JAAOAS010000030">
    <property type="protein sequence ID" value="KAF5603240.1"/>
    <property type="molecule type" value="Genomic_DNA"/>
</dbReference>
<evidence type="ECO:0000313" key="3">
    <source>
        <dbReference type="Proteomes" id="UP000546213"/>
    </source>
</evidence>
<comment type="caution">
    <text evidence="2">The sequence shown here is derived from an EMBL/GenBank/DDBJ whole genome shotgun (WGS) entry which is preliminary data.</text>
</comment>